<keyword evidence="8" id="KW-1185">Reference proteome</keyword>
<feature type="region of interest" description="Disordered" evidence="5">
    <location>
        <begin position="172"/>
        <end position="195"/>
    </location>
</feature>
<dbReference type="SUPFAM" id="SSF57701">
    <property type="entry name" value="Zn2/Cys6 DNA-binding domain"/>
    <property type="match status" value="1"/>
</dbReference>
<dbReference type="EMBL" id="JBBPEH010000014">
    <property type="protein sequence ID" value="KAK7530373.1"/>
    <property type="molecule type" value="Genomic_DNA"/>
</dbReference>
<protein>
    <recommendedName>
        <fullName evidence="6">Zn(2)-C6 fungal-type domain-containing protein</fullName>
    </recommendedName>
</protein>
<dbReference type="InterPro" id="IPR001138">
    <property type="entry name" value="Zn2Cys6_DnaBD"/>
</dbReference>
<keyword evidence="3" id="KW-0804">Transcription</keyword>
<dbReference type="RefSeq" id="XP_066650612.1">
    <property type="nucleotide sequence ID" value="XM_066794124.1"/>
</dbReference>
<feature type="domain" description="Zn(2)-C6 fungal-type" evidence="6">
    <location>
        <begin position="356"/>
        <end position="388"/>
    </location>
</feature>
<dbReference type="Gene3D" id="4.10.240.10">
    <property type="entry name" value="Zn(2)-C6 fungal-type DNA-binding domain"/>
    <property type="match status" value="1"/>
</dbReference>
<dbReference type="Pfam" id="PF00172">
    <property type="entry name" value="Zn_clus"/>
    <property type="match status" value="1"/>
</dbReference>
<proteinExistence type="predicted"/>
<evidence type="ECO:0000313" key="7">
    <source>
        <dbReference type="EMBL" id="KAK7530373.1"/>
    </source>
</evidence>
<evidence type="ECO:0000256" key="1">
    <source>
        <dbReference type="ARBA" id="ARBA00023015"/>
    </source>
</evidence>
<feature type="region of interest" description="Disordered" evidence="5">
    <location>
        <begin position="1"/>
        <end position="25"/>
    </location>
</feature>
<evidence type="ECO:0000256" key="2">
    <source>
        <dbReference type="ARBA" id="ARBA00023125"/>
    </source>
</evidence>
<evidence type="ECO:0000256" key="4">
    <source>
        <dbReference type="ARBA" id="ARBA00023242"/>
    </source>
</evidence>
<dbReference type="SMART" id="SM00066">
    <property type="entry name" value="GAL4"/>
    <property type="match status" value="1"/>
</dbReference>
<feature type="compositionally biased region" description="Basic and acidic residues" evidence="5">
    <location>
        <begin position="230"/>
        <end position="245"/>
    </location>
</feature>
<evidence type="ECO:0000259" key="6">
    <source>
        <dbReference type="PROSITE" id="PS50048"/>
    </source>
</evidence>
<sequence length="480" mass="52115">MSAMQSVEPNGFADSDTRAWTSSGKPQMAYQCKDLDDVISAVQYQIQTTAQGLIPEEVVCRFQLPSSAILEYPGVKAAERPSVGQDETPTPLRAADGGPIDPDPCPGYSIAAALSNFYDQKEKGNYQKVVAKAVVGAIQYADGFRWTIRRTKDTSTNDGLRFSYACRDSIQKSTRPRKKAGSEENTGTEPTTTTLEKDYYDCKGGIKLIFSIKDLCVDVFYHHVPVHDHANQLDKQRKLQKEAMKANDSPPAPPPNDETIAATHSISYGFPQQPSEPPKKKRARKKKDEVTTSQANGGAFAAPEDSSLDVLADVAYANTYGTYPSMFEEQQYGLFAGQSTSSGESSKTKRPRSTAGCLTCREKRIKCDEQRPTCANCLKSRDTRICEWPNGSSKEKSKGTKKTKATAPATTTKSKAKAPKQQPQQKQQPAKLTKQRAGTGSTAAPAKKRKSGPAESSSTAAGRAKPSPTKKSKKAKTTAS</sequence>
<dbReference type="PANTHER" id="PTHR31069:SF32">
    <property type="entry name" value="ARGININE METABOLISM REGULATION PROTEIN II"/>
    <property type="match status" value="1"/>
</dbReference>
<dbReference type="InterPro" id="IPR050675">
    <property type="entry name" value="OAF3"/>
</dbReference>
<accession>A0ABR1L6S6</accession>
<dbReference type="CDD" id="cd00067">
    <property type="entry name" value="GAL4"/>
    <property type="match status" value="1"/>
</dbReference>
<evidence type="ECO:0000313" key="8">
    <source>
        <dbReference type="Proteomes" id="UP001360953"/>
    </source>
</evidence>
<feature type="compositionally biased region" description="Basic residues" evidence="5">
    <location>
        <begin position="468"/>
        <end position="480"/>
    </location>
</feature>
<dbReference type="Proteomes" id="UP001360953">
    <property type="component" value="Unassembled WGS sequence"/>
</dbReference>
<evidence type="ECO:0000256" key="3">
    <source>
        <dbReference type="ARBA" id="ARBA00023163"/>
    </source>
</evidence>
<feature type="compositionally biased region" description="Low complexity" evidence="5">
    <location>
        <begin position="183"/>
        <end position="194"/>
    </location>
</feature>
<gene>
    <name evidence="7" type="ORF">J3D65DRAFT_154100</name>
</gene>
<keyword evidence="4" id="KW-0539">Nucleus</keyword>
<organism evidence="7 8">
    <name type="scientific">Phyllosticta citribraziliensis</name>
    <dbReference type="NCBI Taxonomy" id="989973"/>
    <lineage>
        <taxon>Eukaryota</taxon>
        <taxon>Fungi</taxon>
        <taxon>Dikarya</taxon>
        <taxon>Ascomycota</taxon>
        <taxon>Pezizomycotina</taxon>
        <taxon>Dothideomycetes</taxon>
        <taxon>Dothideomycetes incertae sedis</taxon>
        <taxon>Botryosphaeriales</taxon>
        <taxon>Phyllostictaceae</taxon>
        <taxon>Phyllosticta</taxon>
    </lineage>
</organism>
<comment type="caution">
    <text evidence="7">The sequence shown here is derived from an EMBL/GenBank/DDBJ whole genome shotgun (WGS) entry which is preliminary data.</text>
</comment>
<feature type="compositionally biased region" description="Low complexity" evidence="5">
    <location>
        <begin position="405"/>
        <end position="432"/>
    </location>
</feature>
<keyword evidence="2" id="KW-0238">DNA-binding</keyword>
<feature type="region of interest" description="Disordered" evidence="5">
    <location>
        <begin position="79"/>
        <end position="99"/>
    </location>
</feature>
<evidence type="ECO:0000256" key="5">
    <source>
        <dbReference type="SAM" id="MobiDB-lite"/>
    </source>
</evidence>
<dbReference type="PROSITE" id="PS00463">
    <property type="entry name" value="ZN2_CY6_FUNGAL_1"/>
    <property type="match status" value="1"/>
</dbReference>
<keyword evidence="1" id="KW-0805">Transcription regulation</keyword>
<feature type="region of interest" description="Disordered" evidence="5">
    <location>
        <begin position="230"/>
        <end position="302"/>
    </location>
</feature>
<name>A0ABR1L6S6_9PEZI</name>
<dbReference type="PANTHER" id="PTHR31069">
    <property type="entry name" value="OLEATE-ACTIVATED TRANSCRIPTION FACTOR 1-RELATED"/>
    <property type="match status" value="1"/>
</dbReference>
<dbReference type="InterPro" id="IPR036864">
    <property type="entry name" value="Zn2-C6_fun-type_DNA-bd_sf"/>
</dbReference>
<feature type="compositionally biased region" description="Polar residues" evidence="5">
    <location>
        <begin position="262"/>
        <end position="273"/>
    </location>
</feature>
<feature type="region of interest" description="Disordered" evidence="5">
    <location>
        <begin position="385"/>
        <end position="480"/>
    </location>
</feature>
<reference evidence="7 8" key="1">
    <citation type="submission" date="2024-04" db="EMBL/GenBank/DDBJ databases">
        <title>Phyllosticta paracitricarpa is synonymous to the EU quarantine fungus P. citricarpa based on phylogenomic analyses.</title>
        <authorList>
            <consortium name="Lawrence Berkeley National Laboratory"/>
            <person name="Van ingen-buijs V.A."/>
            <person name="Van westerhoven A.C."/>
            <person name="Haridas S."/>
            <person name="Skiadas P."/>
            <person name="Martin F."/>
            <person name="Groenewald J.Z."/>
            <person name="Crous P.W."/>
            <person name="Seidl M.F."/>
        </authorList>
    </citation>
    <scope>NUCLEOTIDE SEQUENCE [LARGE SCALE GENOMIC DNA]</scope>
    <source>
        <strain evidence="7 8">CPC 17464</strain>
    </source>
</reference>
<dbReference type="PROSITE" id="PS50048">
    <property type="entry name" value="ZN2_CY6_FUNGAL_2"/>
    <property type="match status" value="1"/>
</dbReference>
<dbReference type="GeneID" id="92027030"/>